<proteinExistence type="predicted"/>
<evidence type="ECO:0000313" key="3">
    <source>
        <dbReference type="Proteomes" id="UP000700212"/>
    </source>
</evidence>
<dbReference type="PANTHER" id="PTHR35792:SF3">
    <property type="entry name" value="IG HYPOTHETICAL 17707"/>
    <property type="match status" value="1"/>
</dbReference>
<dbReference type="Gene3D" id="1.20.5.170">
    <property type="match status" value="1"/>
</dbReference>
<keyword evidence="1" id="KW-0175">Coiled coil</keyword>
<dbReference type="InterPro" id="IPR052928">
    <property type="entry name" value="Desiccation-related_membrane"/>
</dbReference>
<accession>A0A921NAD8</accession>
<organism evidence="2 3">
    <name type="scientific">Metalysinibacillus jejuensis</name>
    <dbReference type="NCBI Taxonomy" id="914327"/>
    <lineage>
        <taxon>Bacteria</taxon>
        <taxon>Bacillati</taxon>
        <taxon>Bacillota</taxon>
        <taxon>Bacilli</taxon>
        <taxon>Bacillales</taxon>
        <taxon>Caryophanaceae</taxon>
        <taxon>Metalysinibacillus</taxon>
    </lineage>
</organism>
<name>A0A921NAD8_9BACL</name>
<dbReference type="AlphaFoldDB" id="A0A921NAD8"/>
<dbReference type="PANTHER" id="PTHR35792">
    <property type="entry name" value="GENERAL STRESS PROTEIN"/>
    <property type="match status" value="1"/>
</dbReference>
<dbReference type="EMBL" id="DYTV01000010">
    <property type="protein sequence ID" value="HJH10215.1"/>
    <property type="molecule type" value="Genomic_DNA"/>
</dbReference>
<evidence type="ECO:0000256" key="1">
    <source>
        <dbReference type="SAM" id="Coils"/>
    </source>
</evidence>
<reference evidence="2" key="2">
    <citation type="submission" date="2021-09" db="EMBL/GenBank/DDBJ databases">
        <authorList>
            <person name="Gilroy R."/>
        </authorList>
    </citation>
    <scope>NUCLEOTIDE SEQUENCE</scope>
    <source>
        <strain evidence="2">CHK160-4876</strain>
    </source>
</reference>
<reference evidence="2" key="1">
    <citation type="journal article" date="2021" name="PeerJ">
        <title>Extensive microbial diversity within the chicken gut microbiome revealed by metagenomics and culture.</title>
        <authorList>
            <person name="Gilroy R."/>
            <person name="Ravi A."/>
            <person name="Getino M."/>
            <person name="Pursley I."/>
            <person name="Horton D.L."/>
            <person name="Alikhan N.F."/>
            <person name="Baker D."/>
            <person name="Gharbi K."/>
            <person name="Hall N."/>
            <person name="Watson M."/>
            <person name="Adriaenssens E.M."/>
            <person name="Foster-Nyarko E."/>
            <person name="Jarju S."/>
            <person name="Secka A."/>
            <person name="Antonio M."/>
            <person name="Oren A."/>
            <person name="Chaudhuri R.R."/>
            <person name="La Ragione R."/>
            <person name="Hildebrand F."/>
            <person name="Pallen M.J."/>
        </authorList>
    </citation>
    <scope>NUCLEOTIDE SEQUENCE</scope>
    <source>
        <strain evidence="2">CHK160-4876</strain>
    </source>
</reference>
<comment type="caution">
    <text evidence="2">The sequence shown here is derived from an EMBL/GenBank/DDBJ whole genome shotgun (WGS) entry which is preliminary data.</text>
</comment>
<gene>
    <name evidence="2" type="ORF">K8V30_00740</name>
</gene>
<sequence length="124" mass="13314">MKAKNFLLGVTAGVVGGMAVATFVAPQSGNALRSSLKTNTANLKMGFTDTRNEAMNVKTAVATLASVAKNNIPQIVNDLKGSIQRFQQDIEPNADHLKQEIGSLQQSISEIEKNISELKENTQN</sequence>
<evidence type="ECO:0000313" key="2">
    <source>
        <dbReference type="EMBL" id="HJH10215.1"/>
    </source>
</evidence>
<dbReference type="Proteomes" id="UP000700212">
    <property type="component" value="Unassembled WGS sequence"/>
</dbReference>
<feature type="coiled-coil region" evidence="1">
    <location>
        <begin position="94"/>
        <end position="121"/>
    </location>
</feature>
<protein>
    <submittedName>
        <fullName evidence="2">YtxH domain-containing protein</fullName>
    </submittedName>
</protein>